<keyword evidence="1" id="KW-0732">Signal</keyword>
<dbReference type="STRING" id="405444.ABB26_10565"/>
<sequence length="155" mass="16688">MKPLFAPLVATTLFAMPVMALAFSLGNKPYVQPVEGEPAAEVSIDPGLGIVGALNFNEDGCYIGRTGAETLRVHAQRKAHMDVQIRDGRKTCTVTFAFTPQEDHQYRVLQGLEPSRGGQCSVMVMGKGADGADATVDVQPFEMRVRGFGCLRASE</sequence>
<dbReference type="OrthoDB" id="9094831at2"/>
<dbReference type="RefSeq" id="WP_057633873.1">
    <property type="nucleotide sequence ID" value="NZ_LDJI01000020.1"/>
</dbReference>
<name>A0A0R0C2T4_9GAMM</name>
<dbReference type="EMBL" id="LDJI01000020">
    <property type="protein sequence ID" value="KRG63659.1"/>
    <property type="molecule type" value="Genomic_DNA"/>
</dbReference>
<keyword evidence="3" id="KW-1185">Reference proteome</keyword>
<dbReference type="Proteomes" id="UP000050864">
    <property type="component" value="Unassembled WGS sequence"/>
</dbReference>
<feature type="chain" id="PRO_5006393432" evidence="1">
    <location>
        <begin position="23"/>
        <end position="155"/>
    </location>
</feature>
<dbReference type="PATRIC" id="fig|405444.3.peg.1195"/>
<evidence type="ECO:0000256" key="1">
    <source>
        <dbReference type="SAM" id="SignalP"/>
    </source>
</evidence>
<dbReference type="AlphaFoldDB" id="A0A0R0C2T4"/>
<accession>A0A0R0C2T4</accession>
<evidence type="ECO:0000313" key="3">
    <source>
        <dbReference type="Proteomes" id="UP000050864"/>
    </source>
</evidence>
<proteinExistence type="predicted"/>
<organism evidence="2 3">
    <name type="scientific">Stenotrophomonas humi</name>
    <dbReference type="NCBI Taxonomy" id="405444"/>
    <lineage>
        <taxon>Bacteria</taxon>
        <taxon>Pseudomonadati</taxon>
        <taxon>Pseudomonadota</taxon>
        <taxon>Gammaproteobacteria</taxon>
        <taxon>Lysobacterales</taxon>
        <taxon>Lysobacteraceae</taxon>
        <taxon>Stenotrophomonas</taxon>
    </lineage>
</organism>
<comment type="caution">
    <text evidence="2">The sequence shown here is derived from an EMBL/GenBank/DDBJ whole genome shotgun (WGS) entry which is preliminary data.</text>
</comment>
<gene>
    <name evidence="2" type="ORF">ABB26_10565</name>
</gene>
<evidence type="ECO:0000313" key="2">
    <source>
        <dbReference type="EMBL" id="KRG63659.1"/>
    </source>
</evidence>
<reference evidence="2 3" key="1">
    <citation type="submission" date="2015-05" db="EMBL/GenBank/DDBJ databases">
        <title>Genome sequencing and analysis of members of genus Stenotrophomonas.</title>
        <authorList>
            <person name="Patil P.P."/>
            <person name="Midha S."/>
            <person name="Patil P.B."/>
        </authorList>
    </citation>
    <scope>NUCLEOTIDE SEQUENCE [LARGE SCALE GENOMIC DNA]</scope>
    <source>
        <strain evidence="2 3">DSM 18929</strain>
    </source>
</reference>
<feature type="signal peptide" evidence="1">
    <location>
        <begin position="1"/>
        <end position="22"/>
    </location>
</feature>
<protein>
    <submittedName>
        <fullName evidence="2">Uncharacterized protein</fullName>
    </submittedName>
</protein>